<proteinExistence type="inferred from homology"/>
<dbReference type="PANTHER" id="PTHR10366:SF564">
    <property type="entry name" value="STEROL-4-ALPHA-CARBOXYLATE 3-DEHYDROGENASE, DECARBOXYLATING"/>
    <property type="match status" value="1"/>
</dbReference>
<feature type="domain" description="NAD-dependent epimerase/dehydratase" evidence="3">
    <location>
        <begin position="6"/>
        <end position="251"/>
    </location>
</feature>
<comment type="caution">
    <text evidence="4">The sequence shown here is derived from an EMBL/GenBank/DDBJ whole genome shotgun (WGS) entry which is preliminary data.</text>
</comment>
<organism evidence="4 5">
    <name type="scientific">Pseudomonas amygdali pv. eriobotryae</name>
    <dbReference type="NCBI Taxonomy" id="129137"/>
    <lineage>
        <taxon>Bacteria</taxon>
        <taxon>Pseudomonadati</taxon>
        <taxon>Pseudomonadota</taxon>
        <taxon>Gammaproteobacteria</taxon>
        <taxon>Pseudomonadales</taxon>
        <taxon>Pseudomonadaceae</taxon>
        <taxon>Pseudomonas</taxon>
        <taxon>Pseudomonas amygdali</taxon>
    </lineage>
</organism>
<evidence type="ECO:0000256" key="1">
    <source>
        <dbReference type="ARBA" id="ARBA00023002"/>
    </source>
</evidence>
<dbReference type="Pfam" id="PF01370">
    <property type="entry name" value="Epimerase"/>
    <property type="match status" value="1"/>
</dbReference>
<evidence type="ECO:0000313" key="4">
    <source>
        <dbReference type="EMBL" id="KPX35531.1"/>
    </source>
</evidence>
<evidence type="ECO:0000256" key="2">
    <source>
        <dbReference type="ARBA" id="ARBA00023445"/>
    </source>
</evidence>
<protein>
    <submittedName>
        <fullName evidence="4">Cinnamyl-alcohol dehydrogenase-like protein</fullName>
    </submittedName>
</protein>
<comment type="similarity">
    <text evidence="2">Belongs to the NAD(P)-dependent epimerase/dehydratase family. Dihydroflavonol-4-reductase subfamily.</text>
</comment>
<dbReference type="PROSITE" id="PS51257">
    <property type="entry name" value="PROKAR_LIPOPROTEIN"/>
    <property type="match status" value="1"/>
</dbReference>
<dbReference type="InterPro" id="IPR036291">
    <property type="entry name" value="NAD(P)-bd_dom_sf"/>
</dbReference>
<dbReference type="EMBL" id="LJQI01000103">
    <property type="protein sequence ID" value="KPX35531.1"/>
    <property type="molecule type" value="Genomic_DNA"/>
</dbReference>
<evidence type="ECO:0000259" key="3">
    <source>
        <dbReference type="Pfam" id="PF01370"/>
    </source>
</evidence>
<accession>A0A0P9QTV5</accession>
<evidence type="ECO:0000313" key="5">
    <source>
        <dbReference type="Proteomes" id="UP000050490"/>
    </source>
</evidence>
<dbReference type="Proteomes" id="UP000050490">
    <property type="component" value="Unassembled WGS sequence"/>
</dbReference>
<sequence>MMTERVLVTGGGGFVACHLIQQLLASGNVVNTTVRNLTNRAKVLPLLTLQKQHPGKLYLFEADLLVDGAFDAPMHDCTVVHHVASPFLLPEKIKDGLREMLEPALLGTRNVLSSVDKTPSVLRVVMTSTVGAIFGDYIDVLHMKNKTLTEDYFNTSSTLETNPYHYAKVEAEKEAWRICEKQTRWSLVTINPGMILGPSLTPASDSGSLFLLDEMFRGYFFYGMPDLSLTTVDVRDVAAAHIIAANKVDAQGSYILAEQHMISFVEIAGIVRRLHRRPWLLPRYRIPDAIVRLIGPFFGLTQDYLSKHLGIRFVVDNQRSLNDLGIKYRSITETLTDHYRCWDMQRQLNSQANEKLRS</sequence>
<name>A0A0P9QTV5_PSEA0</name>
<gene>
    <name evidence="4" type="ORF">ALO70_00920</name>
</gene>
<dbReference type="GO" id="GO:0016616">
    <property type="term" value="F:oxidoreductase activity, acting on the CH-OH group of donors, NAD or NADP as acceptor"/>
    <property type="evidence" value="ECO:0007669"/>
    <property type="project" value="TreeGrafter"/>
</dbReference>
<dbReference type="AlphaFoldDB" id="A0A0P9QTV5"/>
<dbReference type="PANTHER" id="PTHR10366">
    <property type="entry name" value="NAD DEPENDENT EPIMERASE/DEHYDRATASE"/>
    <property type="match status" value="1"/>
</dbReference>
<dbReference type="SUPFAM" id="SSF51735">
    <property type="entry name" value="NAD(P)-binding Rossmann-fold domains"/>
    <property type="match status" value="1"/>
</dbReference>
<dbReference type="InterPro" id="IPR050425">
    <property type="entry name" value="NAD(P)_dehydrat-like"/>
</dbReference>
<dbReference type="Gene3D" id="3.40.50.720">
    <property type="entry name" value="NAD(P)-binding Rossmann-like Domain"/>
    <property type="match status" value="1"/>
</dbReference>
<keyword evidence="1" id="KW-0560">Oxidoreductase</keyword>
<dbReference type="PATRIC" id="fig|129137.4.peg.1379"/>
<reference evidence="4 5" key="1">
    <citation type="submission" date="2015-09" db="EMBL/GenBank/DDBJ databases">
        <title>Genome announcement of multiple Pseudomonas syringae strains.</title>
        <authorList>
            <person name="Thakur S."/>
            <person name="Wang P.W."/>
            <person name="Gong Y."/>
            <person name="Weir B.S."/>
            <person name="Guttman D.S."/>
        </authorList>
    </citation>
    <scope>NUCLEOTIDE SEQUENCE [LARGE SCALE GENOMIC DNA]</scope>
    <source>
        <strain evidence="4 5">ICMP4455</strain>
    </source>
</reference>
<dbReference type="InterPro" id="IPR001509">
    <property type="entry name" value="Epimerase_deHydtase"/>
</dbReference>